<dbReference type="EMBL" id="JAEHJZ010000314">
    <property type="protein sequence ID" value="MBJ7883210.1"/>
    <property type="molecule type" value="Genomic_DNA"/>
</dbReference>
<evidence type="ECO:0000313" key="2">
    <source>
        <dbReference type="Proteomes" id="UP000662373"/>
    </source>
</evidence>
<dbReference type="RefSeq" id="WP_199603824.1">
    <property type="nucleotide sequence ID" value="NZ_JAEHJZ010000314.1"/>
</dbReference>
<feature type="non-terminal residue" evidence="1">
    <location>
        <position position="66"/>
    </location>
</feature>
<proteinExistence type="predicted"/>
<comment type="caution">
    <text evidence="1">The sequence shown here is derived from an EMBL/GenBank/DDBJ whole genome shotgun (WGS) entry which is preliminary data.</text>
</comment>
<dbReference type="AlphaFoldDB" id="A0A934L0F7"/>
<sequence>IQRDLSQKWVAWLAELVDLNTVKVPRHLGLVLDRVVSIHCFVDASIDAIACTFYLVVEHEFRNSTL</sequence>
<organism evidence="1 2">
    <name type="scientific">Gelidibacter salicanalis</name>
    <dbReference type="NCBI Taxonomy" id="291193"/>
    <lineage>
        <taxon>Bacteria</taxon>
        <taxon>Pseudomonadati</taxon>
        <taxon>Bacteroidota</taxon>
        <taxon>Flavobacteriia</taxon>
        <taxon>Flavobacteriales</taxon>
        <taxon>Flavobacteriaceae</taxon>
        <taxon>Gelidibacter</taxon>
    </lineage>
</organism>
<dbReference type="InterPro" id="IPR008042">
    <property type="entry name" value="Retrotrans_Pao"/>
</dbReference>
<evidence type="ECO:0000313" key="1">
    <source>
        <dbReference type="EMBL" id="MBJ7883210.1"/>
    </source>
</evidence>
<dbReference type="Pfam" id="PF05380">
    <property type="entry name" value="Peptidase_A17"/>
    <property type="match status" value="1"/>
</dbReference>
<feature type="non-terminal residue" evidence="1">
    <location>
        <position position="1"/>
    </location>
</feature>
<accession>A0A934L0F7</accession>
<name>A0A934L0F7_9FLAO</name>
<dbReference type="Proteomes" id="UP000662373">
    <property type="component" value="Unassembled WGS sequence"/>
</dbReference>
<reference evidence="1 2" key="1">
    <citation type="submission" date="2020-09" db="EMBL/GenBank/DDBJ databases">
        <title>Draft genome of Gelidibacter salicanalis PAMC21136.</title>
        <authorList>
            <person name="Park H."/>
        </authorList>
    </citation>
    <scope>NUCLEOTIDE SEQUENCE [LARGE SCALE GENOMIC DNA]</scope>
    <source>
        <strain evidence="1 2">PAMC21136</strain>
    </source>
</reference>
<protein>
    <submittedName>
        <fullName evidence="1">Uncharacterized protein</fullName>
    </submittedName>
</protein>
<gene>
    <name evidence="1" type="ORF">JEM65_21560</name>
</gene>
<keyword evidence="2" id="KW-1185">Reference proteome</keyword>